<gene>
    <name evidence="1" type="ORF">LGLO00237_LOCUS32148</name>
</gene>
<protein>
    <submittedName>
        <fullName evidence="1">Uncharacterized protein</fullName>
    </submittedName>
</protein>
<proteinExistence type="predicted"/>
<evidence type="ECO:0000313" key="1">
    <source>
        <dbReference type="EMBL" id="CAE0680362.1"/>
    </source>
</evidence>
<dbReference type="EMBL" id="HBIV01045905">
    <property type="protein sequence ID" value="CAE0680362.1"/>
    <property type="molecule type" value="Transcribed_RNA"/>
</dbReference>
<reference evidence="1" key="1">
    <citation type="submission" date="2021-01" db="EMBL/GenBank/DDBJ databases">
        <authorList>
            <person name="Corre E."/>
            <person name="Pelletier E."/>
            <person name="Niang G."/>
            <person name="Scheremetjew M."/>
            <person name="Finn R."/>
            <person name="Kale V."/>
            <person name="Holt S."/>
            <person name="Cochrane G."/>
            <person name="Meng A."/>
            <person name="Brown T."/>
            <person name="Cohen L."/>
        </authorList>
    </citation>
    <scope>NUCLEOTIDE SEQUENCE</scope>
    <source>
        <strain evidence="1">CCCM811</strain>
    </source>
</reference>
<organism evidence="1">
    <name type="scientific">Lotharella globosa</name>
    <dbReference type="NCBI Taxonomy" id="91324"/>
    <lineage>
        <taxon>Eukaryota</taxon>
        <taxon>Sar</taxon>
        <taxon>Rhizaria</taxon>
        <taxon>Cercozoa</taxon>
        <taxon>Chlorarachniophyceae</taxon>
        <taxon>Lotharella</taxon>
    </lineage>
</organism>
<sequence>MPYFHSNSDRQSTARLFTALFATSGLYVLQLHSSSVPLFFSDVTPSFNQFFPQPIERLVHVIGGFCTSLYDIDRKLFAKSKGILGLHFLVLHKICFVSDNELRSVFARIFVHLPSYVKENEWGKVK</sequence>
<name>A0A7S3ZDT4_9EUKA</name>
<accession>A0A7S3ZDT4</accession>
<dbReference type="AlphaFoldDB" id="A0A7S3ZDT4"/>